<evidence type="ECO:0000256" key="1">
    <source>
        <dbReference type="ARBA" id="ARBA00022630"/>
    </source>
</evidence>
<feature type="binding site" evidence="6">
    <location>
        <position position="220"/>
    </location>
    <ligand>
        <name>FMN</name>
        <dbReference type="ChEBI" id="CHEBI:58210"/>
    </ligand>
</feature>
<comment type="similarity">
    <text evidence="5">Belongs to the NtaA/SnaA/DszA monooxygenase family.</text>
</comment>
<dbReference type="InterPro" id="IPR051260">
    <property type="entry name" value="Diverse_substr_monoxygenases"/>
</dbReference>
<sequence length="368" mass="38450">MTASAPLTTAFGLAPTWLRGHAWRRPGSGVEELFAGGAVADAVRAADAAGFDLAFRPDALAVDPVRAATAPDRLGLDPVVQAASLAAATTRIRFVPTVSATFAEPFDAARRLVSLEQLTGGRVGWNIVTSLDGDGNFHTPRTADSEGRWRRAAEFVDVVEALRASFPADAVVADREAGVFVDPERMRPIDHEGEFFRVAGPLPTPSVQPGRLPLLQAGASPAGLAFAAERADYVFTAAPDADAAVAERSRLRELATAAGRAGAVRVLAGLSLVLAESRRDAVEAARGIRSPFDGARRRERLASAAPPELHWSVVGTPDDAAASIAERVEAGAIDGFVAFPGDTTSVRLVCERVMPLLAARGLVAPAAD</sequence>
<evidence type="ECO:0000313" key="8">
    <source>
        <dbReference type="EMBL" id="QTX04943.1"/>
    </source>
</evidence>
<dbReference type="KEGG" id="aarc:G127AT_01430"/>
<gene>
    <name evidence="8" type="ORF">G127AT_01430</name>
</gene>
<feature type="binding site" evidence="6">
    <location>
        <position position="97"/>
    </location>
    <ligand>
        <name>FMN</name>
        <dbReference type="ChEBI" id="CHEBI:58210"/>
    </ligand>
</feature>
<dbReference type="Pfam" id="PF00296">
    <property type="entry name" value="Bac_luciferase"/>
    <property type="match status" value="1"/>
</dbReference>
<evidence type="ECO:0000256" key="6">
    <source>
        <dbReference type="PIRSR" id="PIRSR000337-1"/>
    </source>
</evidence>
<evidence type="ECO:0000256" key="2">
    <source>
        <dbReference type="ARBA" id="ARBA00022643"/>
    </source>
</evidence>
<keyword evidence="4" id="KW-0503">Monooxygenase</keyword>
<dbReference type="PANTHER" id="PTHR30011:SF16">
    <property type="entry name" value="C2H2 FINGER DOMAIN TRANSCRIPTION FACTOR (EUROFUNG)-RELATED"/>
    <property type="match status" value="1"/>
</dbReference>
<dbReference type="EMBL" id="CP071696">
    <property type="protein sequence ID" value="QTX04943.1"/>
    <property type="molecule type" value="Genomic_DNA"/>
</dbReference>
<dbReference type="PANTHER" id="PTHR30011">
    <property type="entry name" value="ALKANESULFONATE MONOOXYGENASE-RELATED"/>
    <property type="match status" value="1"/>
</dbReference>
<dbReference type="GO" id="GO:0004497">
    <property type="term" value="F:monooxygenase activity"/>
    <property type="evidence" value="ECO:0007669"/>
    <property type="project" value="UniProtKB-KW"/>
</dbReference>
<dbReference type="GO" id="GO:0016705">
    <property type="term" value="F:oxidoreductase activity, acting on paired donors, with incorporation or reduction of molecular oxygen"/>
    <property type="evidence" value="ECO:0007669"/>
    <property type="project" value="InterPro"/>
</dbReference>
<dbReference type="RefSeq" id="WP_210899073.1">
    <property type="nucleotide sequence ID" value="NZ_CP071696.1"/>
</dbReference>
<keyword evidence="1 6" id="KW-0285">Flavoprotein</keyword>
<dbReference type="AlphaFoldDB" id="A0A975INT7"/>
<keyword evidence="2 6" id="KW-0288">FMN</keyword>
<feature type="binding site" evidence="6">
    <location>
        <position position="58"/>
    </location>
    <ligand>
        <name>FMN</name>
        <dbReference type="ChEBI" id="CHEBI:58210"/>
    </ligand>
</feature>
<evidence type="ECO:0000313" key="9">
    <source>
        <dbReference type="Proteomes" id="UP000671914"/>
    </source>
</evidence>
<accession>A0A975INT7</accession>
<proteinExistence type="inferred from homology"/>
<feature type="domain" description="Luciferase-like" evidence="7">
    <location>
        <begin position="34"/>
        <end position="332"/>
    </location>
</feature>
<evidence type="ECO:0000256" key="5">
    <source>
        <dbReference type="ARBA" id="ARBA00033748"/>
    </source>
</evidence>
<dbReference type="PIRSF" id="PIRSF000337">
    <property type="entry name" value="NTA_MOA"/>
    <property type="match status" value="1"/>
</dbReference>
<keyword evidence="3" id="KW-0560">Oxidoreductase</keyword>
<evidence type="ECO:0000256" key="3">
    <source>
        <dbReference type="ARBA" id="ARBA00023002"/>
    </source>
</evidence>
<reference evidence="8" key="1">
    <citation type="submission" date="2021-03" db="EMBL/GenBank/DDBJ databases">
        <title>Agromyces archimandritus sp. nov., isolated from the cockroach Archimandrita tessellata.</title>
        <authorList>
            <person name="Guzman J."/>
            <person name="Ortuzar M."/>
            <person name="Poehlein A."/>
            <person name="Daniel R."/>
            <person name="Trujillo M."/>
            <person name="Vilcinskas A."/>
        </authorList>
    </citation>
    <scope>NUCLEOTIDE SEQUENCE</scope>
    <source>
        <strain evidence="8">G127AT</strain>
    </source>
</reference>
<dbReference type="Gene3D" id="3.20.20.30">
    <property type="entry name" value="Luciferase-like domain"/>
    <property type="match status" value="1"/>
</dbReference>
<keyword evidence="9" id="KW-1185">Reference proteome</keyword>
<dbReference type="InterPro" id="IPR036661">
    <property type="entry name" value="Luciferase-like_sf"/>
</dbReference>
<name>A0A975INT7_9MICO</name>
<protein>
    <submittedName>
        <fullName evidence="8">LLM class flavin-dependent oxidoreductase</fullName>
    </submittedName>
</protein>
<evidence type="ECO:0000259" key="7">
    <source>
        <dbReference type="Pfam" id="PF00296"/>
    </source>
</evidence>
<dbReference type="SUPFAM" id="SSF51679">
    <property type="entry name" value="Bacterial luciferase-like"/>
    <property type="match status" value="1"/>
</dbReference>
<dbReference type="InterPro" id="IPR011251">
    <property type="entry name" value="Luciferase-like_dom"/>
</dbReference>
<organism evidence="8 9">
    <name type="scientific">Agromyces archimandritae</name>
    <dbReference type="NCBI Taxonomy" id="2781962"/>
    <lineage>
        <taxon>Bacteria</taxon>
        <taxon>Bacillati</taxon>
        <taxon>Actinomycetota</taxon>
        <taxon>Actinomycetes</taxon>
        <taxon>Micrococcales</taxon>
        <taxon>Microbacteriaceae</taxon>
        <taxon>Agromyces</taxon>
    </lineage>
</organism>
<evidence type="ECO:0000256" key="4">
    <source>
        <dbReference type="ARBA" id="ARBA00023033"/>
    </source>
</evidence>
<dbReference type="Proteomes" id="UP000671914">
    <property type="component" value="Chromosome"/>
</dbReference>
<dbReference type="InterPro" id="IPR016215">
    <property type="entry name" value="NTA_MOA"/>
</dbReference>